<keyword evidence="9 15" id="KW-0067">ATP-binding</keyword>
<evidence type="ECO:0000256" key="6">
    <source>
        <dbReference type="ARBA" id="ARBA00022490"/>
    </source>
</evidence>
<dbReference type="Proteomes" id="UP000060487">
    <property type="component" value="Unassembled WGS sequence"/>
</dbReference>
<organism evidence="17 18">
    <name type="scientific">Candidatus Magnetominusculus xianensis</name>
    <dbReference type="NCBI Taxonomy" id="1748249"/>
    <lineage>
        <taxon>Bacteria</taxon>
        <taxon>Pseudomonadati</taxon>
        <taxon>Nitrospirota</taxon>
        <taxon>Nitrospiria</taxon>
        <taxon>Nitrospirales</taxon>
        <taxon>Nitrospiraceae</taxon>
        <taxon>Candidatus Magnetominusculus</taxon>
    </lineage>
</organism>
<keyword evidence="8 15" id="KW-0547">Nucleotide-binding</keyword>
<dbReference type="PANTHER" id="PTHR23132:SF23">
    <property type="entry name" value="D-ALANINE--D-ALANINE LIGASE B"/>
    <property type="match status" value="1"/>
</dbReference>
<feature type="domain" description="ATP-grasp" evidence="16">
    <location>
        <begin position="106"/>
        <end position="308"/>
    </location>
</feature>
<dbReference type="HAMAP" id="MF_00047">
    <property type="entry name" value="Dala_Dala_lig"/>
    <property type="match status" value="1"/>
</dbReference>
<comment type="cofactor">
    <cofactor evidence="2">
        <name>Mg(2+)</name>
        <dbReference type="ChEBI" id="CHEBI:18420"/>
    </cofactor>
</comment>
<dbReference type="SUPFAM" id="SSF56059">
    <property type="entry name" value="Glutathione synthetase ATP-binding domain-like"/>
    <property type="match status" value="1"/>
</dbReference>
<evidence type="ECO:0000313" key="18">
    <source>
        <dbReference type="Proteomes" id="UP000060487"/>
    </source>
</evidence>
<reference evidence="17 18" key="1">
    <citation type="submission" date="2015-11" db="EMBL/GenBank/DDBJ databases">
        <authorList>
            <person name="Lin W."/>
        </authorList>
    </citation>
    <scope>NUCLEOTIDE SEQUENCE [LARGE SCALE GENOMIC DNA]</scope>
    <source>
        <strain evidence="17 18">HCH-1</strain>
    </source>
</reference>
<dbReference type="Pfam" id="PF07478">
    <property type="entry name" value="Dala_Dala_lig_C"/>
    <property type="match status" value="1"/>
</dbReference>
<dbReference type="InterPro" id="IPR011127">
    <property type="entry name" value="Dala_Dala_lig_N"/>
</dbReference>
<dbReference type="Gene3D" id="3.30.470.20">
    <property type="entry name" value="ATP-grasp fold, B domain"/>
    <property type="match status" value="1"/>
</dbReference>
<comment type="subcellular location">
    <subcellularLocation>
        <location evidence="3 14">Cytoplasm</location>
    </subcellularLocation>
</comment>
<dbReference type="InterPro" id="IPR005905">
    <property type="entry name" value="D_ala_D_ala"/>
</dbReference>
<evidence type="ECO:0000256" key="15">
    <source>
        <dbReference type="PROSITE-ProRule" id="PRU00409"/>
    </source>
</evidence>
<evidence type="ECO:0000259" key="16">
    <source>
        <dbReference type="PROSITE" id="PS50975"/>
    </source>
</evidence>
<comment type="catalytic activity">
    <reaction evidence="13 14">
        <text>2 D-alanine + ATP = D-alanyl-D-alanine + ADP + phosphate + H(+)</text>
        <dbReference type="Rhea" id="RHEA:11224"/>
        <dbReference type="ChEBI" id="CHEBI:15378"/>
        <dbReference type="ChEBI" id="CHEBI:30616"/>
        <dbReference type="ChEBI" id="CHEBI:43474"/>
        <dbReference type="ChEBI" id="CHEBI:57416"/>
        <dbReference type="ChEBI" id="CHEBI:57822"/>
        <dbReference type="ChEBI" id="CHEBI:456216"/>
        <dbReference type="EC" id="6.3.2.4"/>
    </reaction>
</comment>
<dbReference type="GO" id="GO:0008716">
    <property type="term" value="F:D-alanine-D-alanine ligase activity"/>
    <property type="evidence" value="ECO:0007669"/>
    <property type="project" value="UniProtKB-EC"/>
</dbReference>
<evidence type="ECO:0000256" key="7">
    <source>
        <dbReference type="ARBA" id="ARBA00022598"/>
    </source>
</evidence>
<dbReference type="SUPFAM" id="SSF52440">
    <property type="entry name" value="PreATP-grasp domain"/>
    <property type="match status" value="1"/>
</dbReference>
<evidence type="ECO:0000256" key="4">
    <source>
        <dbReference type="ARBA" id="ARBA00010871"/>
    </source>
</evidence>
<sequence length="323" mass="34893">MKEELSEKKIAVLAGGLSSEREISLKSGMAVFNTLKAGGYDVWLIDADLEVALKLTSLEPDVVLTALHGGWGENGSIQGMLEVMGMAYTGSGVLASALAMDKVMCKYLFERAGLSVPPFEIVEFKGAQLSIAAMCGQKRLAVDFPWIIKPAQEGSSVGVSIVKGEADYVRALREAFIYGNQAIVEKFIKGKEIQIGIVNGRVLGGVEIRPSGEFYDYKSKYTSGMTDYILPPEVSLKTYDKIVEMSVKAYDCLGCKGAARVDTILSDDNEVYVLEVNTVPGMTETSLLPKIAEAAGVSFLELLEDMLTDAILRKNTQVMTAAI</sequence>
<keyword evidence="7 14" id="KW-0436">Ligase</keyword>
<evidence type="ECO:0000256" key="5">
    <source>
        <dbReference type="ARBA" id="ARBA00012216"/>
    </source>
</evidence>
<evidence type="ECO:0000313" key="17">
    <source>
        <dbReference type="EMBL" id="KWT89811.1"/>
    </source>
</evidence>
<dbReference type="InterPro" id="IPR011095">
    <property type="entry name" value="Dala_Dala_lig_C"/>
</dbReference>
<dbReference type="Pfam" id="PF01820">
    <property type="entry name" value="Dala_Dala_lig_N"/>
    <property type="match status" value="1"/>
</dbReference>
<keyword evidence="12 14" id="KW-0961">Cell wall biogenesis/degradation</keyword>
<dbReference type="InterPro" id="IPR011761">
    <property type="entry name" value="ATP-grasp"/>
</dbReference>
<evidence type="ECO:0000256" key="8">
    <source>
        <dbReference type="ARBA" id="ARBA00022741"/>
    </source>
</evidence>
<keyword evidence="6 14" id="KW-0963">Cytoplasm</keyword>
<dbReference type="PROSITE" id="PS00844">
    <property type="entry name" value="DALA_DALA_LIGASE_2"/>
    <property type="match status" value="1"/>
</dbReference>
<comment type="caution">
    <text evidence="17">The sequence shown here is derived from an EMBL/GenBank/DDBJ whole genome shotgun (WGS) entry which is preliminary data.</text>
</comment>
<evidence type="ECO:0000256" key="1">
    <source>
        <dbReference type="ARBA" id="ARBA00001936"/>
    </source>
</evidence>
<dbReference type="EMBL" id="LNQR01000037">
    <property type="protein sequence ID" value="KWT89811.1"/>
    <property type="molecule type" value="Genomic_DNA"/>
</dbReference>
<evidence type="ECO:0000256" key="10">
    <source>
        <dbReference type="ARBA" id="ARBA00022960"/>
    </source>
</evidence>
<comment type="similarity">
    <text evidence="4 14">Belongs to the D-alanine--D-alanine ligase family.</text>
</comment>
<evidence type="ECO:0000256" key="11">
    <source>
        <dbReference type="ARBA" id="ARBA00022984"/>
    </source>
</evidence>
<accession>A0ABR5SHU4</accession>
<dbReference type="Gene3D" id="3.30.1490.20">
    <property type="entry name" value="ATP-grasp fold, A domain"/>
    <property type="match status" value="1"/>
</dbReference>
<name>A0ABR5SHU4_9BACT</name>
<dbReference type="PANTHER" id="PTHR23132">
    <property type="entry name" value="D-ALANINE--D-ALANINE LIGASE"/>
    <property type="match status" value="1"/>
</dbReference>
<dbReference type="RefSeq" id="WP_085051842.1">
    <property type="nucleotide sequence ID" value="NZ_LNQR01000037.1"/>
</dbReference>
<dbReference type="NCBIfam" id="NF002378">
    <property type="entry name" value="PRK01372.1"/>
    <property type="match status" value="1"/>
</dbReference>
<dbReference type="InterPro" id="IPR013815">
    <property type="entry name" value="ATP_grasp_subdomain_1"/>
</dbReference>
<comment type="pathway">
    <text evidence="14">Cell wall biogenesis; peptidoglycan biosynthesis.</text>
</comment>
<evidence type="ECO:0000256" key="13">
    <source>
        <dbReference type="ARBA" id="ARBA00047614"/>
    </source>
</evidence>
<keyword evidence="18" id="KW-1185">Reference proteome</keyword>
<evidence type="ECO:0000256" key="2">
    <source>
        <dbReference type="ARBA" id="ARBA00001946"/>
    </source>
</evidence>
<comment type="function">
    <text evidence="14">Cell wall formation.</text>
</comment>
<evidence type="ECO:0000256" key="3">
    <source>
        <dbReference type="ARBA" id="ARBA00004496"/>
    </source>
</evidence>
<evidence type="ECO:0000256" key="12">
    <source>
        <dbReference type="ARBA" id="ARBA00023316"/>
    </source>
</evidence>
<dbReference type="InterPro" id="IPR000291">
    <property type="entry name" value="D-Ala_lig_Van_CS"/>
</dbReference>
<comment type="cofactor">
    <cofactor evidence="1">
        <name>Mn(2+)</name>
        <dbReference type="ChEBI" id="CHEBI:29035"/>
    </cofactor>
</comment>
<dbReference type="Gene3D" id="3.40.50.20">
    <property type="match status" value="1"/>
</dbReference>
<dbReference type="PROSITE" id="PS50975">
    <property type="entry name" value="ATP_GRASP"/>
    <property type="match status" value="1"/>
</dbReference>
<dbReference type="PROSITE" id="PS00843">
    <property type="entry name" value="DALA_DALA_LIGASE_1"/>
    <property type="match status" value="1"/>
</dbReference>
<protein>
    <recommendedName>
        <fullName evidence="5 14">D-alanine--D-alanine ligase</fullName>
        <ecNumber evidence="5 14">6.3.2.4</ecNumber>
    </recommendedName>
    <alternativeName>
        <fullName evidence="14">D-Ala-D-Ala ligase</fullName>
    </alternativeName>
    <alternativeName>
        <fullName evidence="14">D-alanylalanine synthetase</fullName>
    </alternativeName>
</protein>
<dbReference type="PIRSF" id="PIRSF039102">
    <property type="entry name" value="Ddl/VanB"/>
    <property type="match status" value="1"/>
</dbReference>
<proteinExistence type="inferred from homology"/>
<keyword evidence="10 14" id="KW-0133">Cell shape</keyword>
<gene>
    <name evidence="14" type="primary">ddl</name>
    <name evidence="17" type="ORF">ASN18_1198</name>
</gene>
<dbReference type="EC" id="6.3.2.4" evidence="5 14"/>
<evidence type="ECO:0000256" key="9">
    <source>
        <dbReference type="ARBA" id="ARBA00022840"/>
    </source>
</evidence>
<evidence type="ECO:0000256" key="14">
    <source>
        <dbReference type="HAMAP-Rule" id="MF_00047"/>
    </source>
</evidence>
<dbReference type="InterPro" id="IPR016185">
    <property type="entry name" value="PreATP-grasp_dom_sf"/>
</dbReference>
<keyword evidence="11 14" id="KW-0573">Peptidoglycan synthesis</keyword>
<dbReference type="NCBIfam" id="TIGR01205">
    <property type="entry name" value="D_ala_D_alaTIGR"/>
    <property type="match status" value="1"/>
</dbReference>